<dbReference type="PANTHER" id="PTHR10556:SF43">
    <property type="entry name" value="STEROID 5-ALPHA-REDUCTASE DET2"/>
    <property type="match status" value="1"/>
</dbReference>
<dbReference type="Gene3D" id="1.20.120.1630">
    <property type="match status" value="1"/>
</dbReference>
<dbReference type="GO" id="GO:0016020">
    <property type="term" value="C:membrane"/>
    <property type="evidence" value="ECO:0007669"/>
    <property type="project" value="UniProtKB-SubCell"/>
</dbReference>
<proteinExistence type="inferred from homology"/>
<dbReference type="PROSITE" id="PS50244">
    <property type="entry name" value="S5A_REDUCTASE"/>
    <property type="match status" value="1"/>
</dbReference>
<evidence type="ECO:0000256" key="2">
    <source>
        <dbReference type="ARBA" id="ARBA00007742"/>
    </source>
</evidence>
<feature type="transmembrane region" description="Helical" evidence="7">
    <location>
        <begin position="139"/>
        <end position="160"/>
    </location>
</feature>
<dbReference type="OrthoDB" id="5788137at2759"/>
<dbReference type="Pfam" id="PF02544">
    <property type="entry name" value="Steroid_dh"/>
    <property type="match status" value="1"/>
</dbReference>
<dbReference type="PANTHER" id="PTHR10556">
    <property type="entry name" value="3-OXO-5-ALPHA-STEROID 4-DEHYDROGENASE"/>
    <property type="match status" value="1"/>
</dbReference>
<dbReference type="STRING" id="578459.A0A194SET9"/>
<evidence type="ECO:0000256" key="3">
    <source>
        <dbReference type="ARBA" id="ARBA00022692"/>
    </source>
</evidence>
<keyword evidence="4 7" id="KW-1133">Transmembrane helix</keyword>
<comment type="subcellular location">
    <subcellularLocation>
        <location evidence="1">Membrane</location>
        <topology evidence="1">Multi-pass membrane protein</topology>
    </subcellularLocation>
</comment>
<comment type="similarity">
    <text evidence="2">Belongs to the steroid 5-alpha reductase family.</text>
</comment>
<evidence type="ECO:0000259" key="8">
    <source>
        <dbReference type="Pfam" id="PF02544"/>
    </source>
</evidence>
<keyword evidence="10" id="KW-1185">Reference proteome</keyword>
<feature type="transmembrane region" description="Helical" evidence="7">
    <location>
        <begin position="58"/>
        <end position="79"/>
    </location>
</feature>
<dbReference type="InterPro" id="IPR001104">
    <property type="entry name" value="3-oxo-5_a-steroid_4-DH_C"/>
</dbReference>
<evidence type="ECO:0000313" key="9">
    <source>
        <dbReference type="EMBL" id="KPV78031.1"/>
    </source>
</evidence>
<protein>
    <recommendedName>
        <fullName evidence="8">3-oxo-5-alpha-steroid 4-dehydrogenase C-terminal domain-containing protein</fullName>
    </recommendedName>
</protein>
<evidence type="ECO:0000313" key="10">
    <source>
        <dbReference type="Proteomes" id="UP000053890"/>
    </source>
</evidence>
<dbReference type="GO" id="GO:0016627">
    <property type="term" value="F:oxidoreductase activity, acting on the CH-CH group of donors"/>
    <property type="evidence" value="ECO:0007669"/>
    <property type="project" value="InterPro"/>
</dbReference>
<feature type="transmembrane region" description="Helical" evidence="7">
    <location>
        <begin position="12"/>
        <end position="38"/>
    </location>
</feature>
<feature type="compositionally biased region" description="Low complexity" evidence="6">
    <location>
        <begin position="220"/>
        <end position="235"/>
    </location>
</feature>
<dbReference type="Proteomes" id="UP000053890">
    <property type="component" value="Unassembled WGS sequence"/>
</dbReference>
<keyword evidence="5 7" id="KW-0472">Membrane</keyword>
<dbReference type="EMBL" id="KQ474073">
    <property type="protein sequence ID" value="KPV78031.1"/>
    <property type="molecule type" value="Genomic_DNA"/>
</dbReference>
<gene>
    <name evidence="9" type="ORF">RHOBADRAFT_50552</name>
</gene>
<feature type="transmembrane region" description="Helical" evidence="7">
    <location>
        <begin position="180"/>
        <end position="198"/>
    </location>
</feature>
<keyword evidence="3 7" id="KW-0812">Transmembrane</keyword>
<feature type="domain" description="3-oxo-5-alpha-steroid 4-dehydrogenase C-terminal" evidence="8">
    <location>
        <begin position="240"/>
        <end position="285"/>
    </location>
</feature>
<evidence type="ECO:0000256" key="6">
    <source>
        <dbReference type="SAM" id="MobiDB-lite"/>
    </source>
</evidence>
<dbReference type="OMA" id="RSGHAWY"/>
<dbReference type="RefSeq" id="XP_018274080.1">
    <property type="nucleotide sequence ID" value="XM_018415378.1"/>
</dbReference>
<evidence type="ECO:0000256" key="5">
    <source>
        <dbReference type="ARBA" id="ARBA00023136"/>
    </source>
</evidence>
<dbReference type="GeneID" id="28975826"/>
<evidence type="ECO:0000256" key="7">
    <source>
        <dbReference type="SAM" id="Phobius"/>
    </source>
</evidence>
<sequence length="354" mass="37603">MSLVAALEGHHGTLGLYAAVQRLFCAFGCFALPGSLLLDAPFGRFGTWSNALTVNGDLGWLVMEAFAPLTFLCALALPLTTTPLSRHTLLACASPSTIVRAFLALDRPRQLLATLFLVHYSNRSVIGTLRNPGRAPMHLVIPVLSALFNFANGGTLGAWLSAGGRTAGLGLKAHSPSSRALFALGVGLWAAGFAGNIFHDEHLYALKRAKQRSLAKGKAKASSSSSGSGSGSSAAQGDNKPPAHERYSIPTRGLYALVSHPSYLCEWVEWSGFALAALQLAPAPFPSSTSAAAAARGVLQPLAQWYLQPPVLFVLQEVAAMLPRARSGHAWYKRTFGAEWERKGARWAVIPGVY</sequence>
<name>A0A194SET9_RHOGW</name>
<accession>A0A194SET9</accession>
<dbReference type="GO" id="GO:0006629">
    <property type="term" value="P:lipid metabolic process"/>
    <property type="evidence" value="ECO:0007669"/>
    <property type="project" value="InterPro"/>
</dbReference>
<dbReference type="AlphaFoldDB" id="A0A194SET9"/>
<evidence type="ECO:0000256" key="1">
    <source>
        <dbReference type="ARBA" id="ARBA00004141"/>
    </source>
</evidence>
<dbReference type="InterPro" id="IPR039357">
    <property type="entry name" value="SRD5A/TECR"/>
</dbReference>
<organism evidence="9 10">
    <name type="scientific">Rhodotorula graminis (strain WP1)</name>
    <dbReference type="NCBI Taxonomy" id="578459"/>
    <lineage>
        <taxon>Eukaryota</taxon>
        <taxon>Fungi</taxon>
        <taxon>Dikarya</taxon>
        <taxon>Basidiomycota</taxon>
        <taxon>Pucciniomycotina</taxon>
        <taxon>Microbotryomycetes</taxon>
        <taxon>Sporidiobolales</taxon>
        <taxon>Sporidiobolaceae</taxon>
        <taxon>Rhodotorula</taxon>
    </lineage>
</organism>
<evidence type="ECO:0000256" key="4">
    <source>
        <dbReference type="ARBA" id="ARBA00022989"/>
    </source>
</evidence>
<feature type="region of interest" description="Disordered" evidence="6">
    <location>
        <begin position="217"/>
        <end position="244"/>
    </location>
</feature>
<reference evidence="9 10" key="1">
    <citation type="journal article" date="2015" name="Front. Microbiol.">
        <title>Genome sequence of the plant growth promoting endophytic yeast Rhodotorula graminis WP1.</title>
        <authorList>
            <person name="Firrincieli A."/>
            <person name="Otillar R."/>
            <person name="Salamov A."/>
            <person name="Schmutz J."/>
            <person name="Khan Z."/>
            <person name="Redman R.S."/>
            <person name="Fleck N.D."/>
            <person name="Lindquist E."/>
            <person name="Grigoriev I.V."/>
            <person name="Doty S.L."/>
        </authorList>
    </citation>
    <scope>NUCLEOTIDE SEQUENCE [LARGE SCALE GENOMIC DNA]</scope>
    <source>
        <strain evidence="9 10">WP1</strain>
    </source>
</reference>